<accession>A0A9N9Z1R8</accession>
<dbReference type="Gene3D" id="3.20.20.70">
    <property type="entry name" value="Aldolase class I"/>
    <property type="match status" value="1"/>
</dbReference>
<dbReference type="AlphaFoldDB" id="A0A9N9Z1R8"/>
<organism evidence="1 2">
    <name type="scientific">Clonostachys solani</name>
    <dbReference type="NCBI Taxonomy" id="160281"/>
    <lineage>
        <taxon>Eukaryota</taxon>
        <taxon>Fungi</taxon>
        <taxon>Dikarya</taxon>
        <taxon>Ascomycota</taxon>
        <taxon>Pezizomycotina</taxon>
        <taxon>Sordariomycetes</taxon>
        <taxon>Hypocreomycetidae</taxon>
        <taxon>Hypocreales</taxon>
        <taxon>Bionectriaceae</taxon>
        <taxon>Clonostachys</taxon>
    </lineage>
</organism>
<evidence type="ECO:0000313" key="2">
    <source>
        <dbReference type="Proteomes" id="UP000775872"/>
    </source>
</evidence>
<gene>
    <name evidence="1" type="ORF">CSOL1703_00017370</name>
</gene>
<dbReference type="OrthoDB" id="1905920at2759"/>
<keyword evidence="2" id="KW-1185">Reference proteome</keyword>
<reference evidence="1" key="1">
    <citation type="submission" date="2021-10" db="EMBL/GenBank/DDBJ databases">
        <authorList>
            <person name="Piombo E."/>
        </authorList>
    </citation>
    <scope>NUCLEOTIDE SEQUENCE</scope>
</reference>
<evidence type="ECO:0000313" key="1">
    <source>
        <dbReference type="EMBL" id="CAH0047479.1"/>
    </source>
</evidence>
<proteinExistence type="predicted"/>
<protein>
    <submittedName>
        <fullName evidence="1">Uncharacterized protein</fullName>
    </submittedName>
</protein>
<dbReference type="Proteomes" id="UP000775872">
    <property type="component" value="Unassembled WGS sequence"/>
</dbReference>
<name>A0A9N9Z1R8_9HYPO</name>
<sequence>MPLVLGVMWQQDDVYSFENAGIPAGVDIEKLTDIGQWISDELGIPNGSRVGAALVAKKKSTVPAATSSPAMSTTRQWDAVEDTREYRVSRSGVILKTYNTPIQLSTT</sequence>
<dbReference type="InterPro" id="IPR013785">
    <property type="entry name" value="Aldolase_TIM"/>
</dbReference>
<dbReference type="EMBL" id="CABFOC020000029">
    <property type="protein sequence ID" value="CAH0047479.1"/>
    <property type="molecule type" value="Genomic_DNA"/>
</dbReference>
<comment type="caution">
    <text evidence="1">The sequence shown here is derived from an EMBL/GenBank/DDBJ whole genome shotgun (WGS) entry which is preliminary data.</text>
</comment>